<reference evidence="6 7" key="1">
    <citation type="submission" date="2020-10" db="EMBL/GenBank/DDBJ databases">
        <title>Wide distribution of Phycisphaera-like planctomycetes from WD2101 soil group in peatlands and genome analysis of the first cultivated representative.</title>
        <authorList>
            <person name="Dedysh S.N."/>
            <person name="Beletsky A.V."/>
            <person name="Ivanova A."/>
            <person name="Kulichevskaya I.S."/>
            <person name="Suzina N.E."/>
            <person name="Philippov D.A."/>
            <person name="Rakitin A.L."/>
            <person name="Mardanov A.V."/>
            <person name="Ravin N.V."/>
        </authorList>
    </citation>
    <scope>NUCLEOTIDE SEQUENCE [LARGE SCALE GENOMIC DNA]</scope>
    <source>
        <strain evidence="6 7">M1803</strain>
    </source>
</reference>
<dbReference type="Proteomes" id="UP000593765">
    <property type="component" value="Chromosome"/>
</dbReference>
<keyword evidence="7" id="KW-1185">Reference proteome</keyword>
<dbReference type="PANTHER" id="PTHR12835:SF5">
    <property type="entry name" value="BIOTIN--PROTEIN LIGASE"/>
    <property type="match status" value="1"/>
</dbReference>
<dbReference type="GO" id="GO:0004077">
    <property type="term" value="F:biotin--[biotin carboxyl-carrier protein] ligase activity"/>
    <property type="evidence" value="ECO:0007669"/>
    <property type="project" value="UniProtKB-EC"/>
</dbReference>
<evidence type="ECO:0000313" key="7">
    <source>
        <dbReference type="Proteomes" id="UP000593765"/>
    </source>
</evidence>
<comment type="catalytic activity">
    <reaction evidence="4">
        <text>biotin + L-lysyl-[protein] + ATP = N(6)-biotinyl-L-lysyl-[protein] + AMP + diphosphate + H(+)</text>
        <dbReference type="Rhea" id="RHEA:11756"/>
        <dbReference type="Rhea" id="RHEA-COMP:9752"/>
        <dbReference type="Rhea" id="RHEA-COMP:10505"/>
        <dbReference type="ChEBI" id="CHEBI:15378"/>
        <dbReference type="ChEBI" id="CHEBI:29969"/>
        <dbReference type="ChEBI" id="CHEBI:30616"/>
        <dbReference type="ChEBI" id="CHEBI:33019"/>
        <dbReference type="ChEBI" id="CHEBI:57586"/>
        <dbReference type="ChEBI" id="CHEBI:83144"/>
        <dbReference type="ChEBI" id="CHEBI:456215"/>
        <dbReference type="EC" id="6.3.4.15"/>
    </reaction>
</comment>
<sequence length="262" mass="28517">MPQPSRSSFDLSRLRLAIKPFRLHWFPRLRSTNDHAVALRERGTLYAPSVVLTGHQTAGRGRGAHRWWSAGGCLTVTFVLPVDEAMQPHQLPLIAGIAVRRAAEKLSGKPGIQLKWPNDLLHAGRKLGGLLCERVRRADLVGLGLNVNVDPADAPADLQKSVTSLSAIAGRPLDMTDALACVATELQQLIRCLPETPFPALLKEYDEHHALIGRQVSVFDNGDGKAVNGKCEGLDDMGRLLLRDRGVLHHVIAGQVSAKLSK</sequence>
<organism evidence="6 7">
    <name type="scientific">Humisphaera borealis</name>
    <dbReference type="NCBI Taxonomy" id="2807512"/>
    <lineage>
        <taxon>Bacteria</taxon>
        <taxon>Pseudomonadati</taxon>
        <taxon>Planctomycetota</taxon>
        <taxon>Phycisphaerae</taxon>
        <taxon>Tepidisphaerales</taxon>
        <taxon>Tepidisphaeraceae</taxon>
        <taxon>Humisphaera</taxon>
    </lineage>
</organism>
<keyword evidence="1 6" id="KW-0436">Ligase</keyword>
<dbReference type="InterPro" id="IPR003142">
    <property type="entry name" value="BPL_C"/>
</dbReference>
<protein>
    <recommendedName>
        <fullName evidence="3">biotin--[biotin carboxyl-carrier protein] ligase</fullName>
        <ecNumber evidence="3">6.3.4.15</ecNumber>
    </recommendedName>
</protein>
<dbReference type="CDD" id="cd16442">
    <property type="entry name" value="BPL"/>
    <property type="match status" value="1"/>
</dbReference>
<evidence type="ECO:0000256" key="4">
    <source>
        <dbReference type="ARBA" id="ARBA00047846"/>
    </source>
</evidence>
<dbReference type="RefSeq" id="WP_206290448.1">
    <property type="nucleotide sequence ID" value="NZ_CP063458.1"/>
</dbReference>
<gene>
    <name evidence="6" type="ORF">IPV69_14725</name>
</gene>
<dbReference type="KEGG" id="hbs:IPV69_14725"/>
<evidence type="ECO:0000256" key="2">
    <source>
        <dbReference type="ARBA" id="ARBA00023267"/>
    </source>
</evidence>
<evidence type="ECO:0000259" key="5">
    <source>
        <dbReference type="PROSITE" id="PS51733"/>
    </source>
</evidence>
<dbReference type="SUPFAM" id="SSF55681">
    <property type="entry name" value="Class II aaRS and biotin synthetases"/>
    <property type="match status" value="1"/>
</dbReference>
<dbReference type="Pfam" id="PF02237">
    <property type="entry name" value="BPL_C"/>
    <property type="match status" value="1"/>
</dbReference>
<dbReference type="InterPro" id="IPR004408">
    <property type="entry name" value="Biotin_CoA_COase_ligase"/>
</dbReference>
<keyword evidence="2" id="KW-0092">Biotin</keyword>
<dbReference type="GO" id="GO:0005737">
    <property type="term" value="C:cytoplasm"/>
    <property type="evidence" value="ECO:0007669"/>
    <property type="project" value="TreeGrafter"/>
</dbReference>
<evidence type="ECO:0000313" key="6">
    <source>
        <dbReference type="EMBL" id="QOV87543.1"/>
    </source>
</evidence>
<feature type="domain" description="BPL/LPL catalytic" evidence="5">
    <location>
        <begin position="8"/>
        <end position="194"/>
    </location>
</feature>
<proteinExistence type="predicted"/>
<name>A0A7M2WQ64_9BACT</name>
<dbReference type="EC" id="6.3.4.15" evidence="3"/>
<dbReference type="NCBIfam" id="TIGR00121">
    <property type="entry name" value="birA_ligase"/>
    <property type="match status" value="1"/>
</dbReference>
<evidence type="ECO:0000256" key="1">
    <source>
        <dbReference type="ARBA" id="ARBA00022598"/>
    </source>
</evidence>
<dbReference type="Gene3D" id="2.30.30.100">
    <property type="match status" value="1"/>
</dbReference>
<dbReference type="PANTHER" id="PTHR12835">
    <property type="entry name" value="BIOTIN PROTEIN LIGASE"/>
    <property type="match status" value="1"/>
</dbReference>
<dbReference type="EMBL" id="CP063458">
    <property type="protein sequence ID" value="QOV87543.1"/>
    <property type="molecule type" value="Genomic_DNA"/>
</dbReference>
<dbReference type="InterPro" id="IPR004143">
    <property type="entry name" value="BPL_LPL_catalytic"/>
</dbReference>
<dbReference type="Pfam" id="PF03099">
    <property type="entry name" value="BPL_LplA_LipB"/>
    <property type="match status" value="1"/>
</dbReference>
<evidence type="ECO:0000256" key="3">
    <source>
        <dbReference type="ARBA" id="ARBA00024227"/>
    </source>
</evidence>
<dbReference type="AlphaFoldDB" id="A0A7M2WQ64"/>
<accession>A0A7M2WQ64</accession>
<dbReference type="InterPro" id="IPR045864">
    <property type="entry name" value="aa-tRNA-synth_II/BPL/LPL"/>
</dbReference>
<dbReference type="Gene3D" id="3.30.930.10">
    <property type="entry name" value="Bira Bifunctional Protein, Domain 2"/>
    <property type="match status" value="1"/>
</dbReference>
<dbReference type="PROSITE" id="PS51733">
    <property type="entry name" value="BPL_LPL_CATALYTIC"/>
    <property type="match status" value="1"/>
</dbReference>